<dbReference type="PANTHER" id="PTHR34265">
    <property type="entry name" value="TYPE III PANTOTHENATE KINASE"/>
    <property type="match status" value="1"/>
</dbReference>
<comment type="function">
    <text evidence="16">Catalyzes the phosphorylation of pantothenate (Pan), the first step in CoA biosynthesis.</text>
</comment>
<evidence type="ECO:0000256" key="15">
    <source>
        <dbReference type="ARBA" id="ARBA00040883"/>
    </source>
</evidence>
<dbReference type="GO" id="GO:0046872">
    <property type="term" value="F:metal ion binding"/>
    <property type="evidence" value="ECO:0007669"/>
    <property type="project" value="UniProtKB-KW"/>
</dbReference>
<keyword evidence="13 16" id="KW-0173">Coenzyme A biosynthesis</keyword>
<evidence type="ECO:0000313" key="18">
    <source>
        <dbReference type="Proteomes" id="UP000642920"/>
    </source>
</evidence>
<accession>A0A937DFQ5</accession>
<dbReference type="GO" id="GO:0005524">
    <property type="term" value="F:ATP binding"/>
    <property type="evidence" value="ECO:0007669"/>
    <property type="project" value="UniProtKB-UniRule"/>
</dbReference>
<dbReference type="GO" id="GO:0015937">
    <property type="term" value="P:coenzyme A biosynthetic process"/>
    <property type="evidence" value="ECO:0007669"/>
    <property type="project" value="UniProtKB-UniRule"/>
</dbReference>
<gene>
    <name evidence="16" type="primary">coaX</name>
    <name evidence="17" type="ORF">JKP34_01740</name>
</gene>
<evidence type="ECO:0000256" key="16">
    <source>
        <dbReference type="HAMAP-Rule" id="MF_01274"/>
    </source>
</evidence>
<evidence type="ECO:0000256" key="11">
    <source>
        <dbReference type="ARBA" id="ARBA00022840"/>
    </source>
</evidence>
<comment type="subcellular location">
    <subcellularLocation>
        <location evidence="3 16">Cytoplasm</location>
    </subcellularLocation>
</comment>
<evidence type="ECO:0000256" key="13">
    <source>
        <dbReference type="ARBA" id="ARBA00022993"/>
    </source>
</evidence>
<evidence type="ECO:0000256" key="9">
    <source>
        <dbReference type="ARBA" id="ARBA00022741"/>
    </source>
</evidence>
<dbReference type="InterPro" id="IPR043129">
    <property type="entry name" value="ATPase_NBD"/>
</dbReference>
<evidence type="ECO:0000256" key="1">
    <source>
        <dbReference type="ARBA" id="ARBA00001206"/>
    </source>
</evidence>
<feature type="binding site" evidence="16">
    <location>
        <begin position="90"/>
        <end position="93"/>
    </location>
    <ligand>
        <name>substrate</name>
    </ligand>
</feature>
<keyword evidence="8 16" id="KW-0808">Transferase</keyword>
<feature type="binding site" evidence="16">
    <location>
        <position position="113"/>
    </location>
    <ligand>
        <name>K(+)</name>
        <dbReference type="ChEBI" id="CHEBI:29103"/>
    </ligand>
</feature>
<feature type="binding site" evidence="16">
    <location>
        <position position="116"/>
    </location>
    <ligand>
        <name>ATP</name>
        <dbReference type="ChEBI" id="CHEBI:30616"/>
    </ligand>
</feature>
<evidence type="ECO:0000256" key="2">
    <source>
        <dbReference type="ARBA" id="ARBA00001958"/>
    </source>
</evidence>
<feature type="binding site" evidence="16">
    <location>
        <begin position="6"/>
        <end position="13"/>
    </location>
    <ligand>
        <name>ATP</name>
        <dbReference type="ChEBI" id="CHEBI:30616"/>
    </ligand>
</feature>
<dbReference type="InterPro" id="IPR004619">
    <property type="entry name" value="Type_III_PanK"/>
</dbReference>
<evidence type="ECO:0000256" key="10">
    <source>
        <dbReference type="ARBA" id="ARBA00022777"/>
    </source>
</evidence>
<dbReference type="GO" id="GO:0004594">
    <property type="term" value="F:pantothenate kinase activity"/>
    <property type="evidence" value="ECO:0007669"/>
    <property type="project" value="UniProtKB-UniRule"/>
</dbReference>
<dbReference type="HAMAP" id="MF_01274">
    <property type="entry name" value="Pantothen_kinase_3"/>
    <property type="match status" value="1"/>
</dbReference>
<comment type="cofactor">
    <cofactor evidence="16">
        <name>NH4(+)</name>
        <dbReference type="ChEBI" id="CHEBI:28938"/>
    </cofactor>
    <cofactor evidence="16">
        <name>K(+)</name>
        <dbReference type="ChEBI" id="CHEBI:29103"/>
    </cofactor>
    <text evidence="16">A monovalent cation. Ammonium or potassium.</text>
</comment>
<dbReference type="Gene3D" id="3.30.420.40">
    <property type="match status" value="2"/>
</dbReference>
<proteinExistence type="inferred from homology"/>
<feature type="binding site" evidence="16">
    <location>
        <position position="170"/>
    </location>
    <ligand>
        <name>substrate</name>
    </ligand>
</feature>
<dbReference type="Proteomes" id="UP000642920">
    <property type="component" value="Unassembled WGS sequence"/>
</dbReference>
<protein>
    <recommendedName>
        <fullName evidence="15 16">Type III pantothenate kinase</fullName>
        <ecNumber evidence="6 16">2.7.1.33</ecNumber>
    </recommendedName>
    <alternativeName>
        <fullName evidence="16">PanK-III</fullName>
    </alternativeName>
    <alternativeName>
        <fullName evidence="16">Pantothenic acid kinase</fullName>
    </alternativeName>
</protein>
<dbReference type="PANTHER" id="PTHR34265:SF1">
    <property type="entry name" value="TYPE III PANTOTHENATE KINASE"/>
    <property type="match status" value="1"/>
</dbReference>
<keyword evidence="18" id="KW-1185">Reference proteome</keyword>
<feature type="binding site" evidence="16">
    <location>
        <position position="84"/>
    </location>
    <ligand>
        <name>substrate</name>
    </ligand>
</feature>
<evidence type="ECO:0000256" key="8">
    <source>
        <dbReference type="ARBA" id="ARBA00022679"/>
    </source>
</evidence>
<evidence type="ECO:0000256" key="12">
    <source>
        <dbReference type="ARBA" id="ARBA00022958"/>
    </source>
</evidence>
<keyword evidence="10 16" id="KW-0418">Kinase</keyword>
<dbReference type="RefSeq" id="WP_201917075.1">
    <property type="nucleotide sequence ID" value="NZ_JAERQG010000001.1"/>
</dbReference>
<keyword evidence="16" id="KW-0479">Metal-binding</keyword>
<comment type="similarity">
    <text evidence="14 16">Belongs to the type III pantothenate kinase family.</text>
</comment>
<dbReference type="EC" id="2.7.1.33" evidence="6 16"/>
<dbReference type="AlphaFoldDB" id="A0A937DFQ5"/>
<evidence type="ECO:0000256" key="14">
    <source>
        <dbReference type="ARBA" id="ARBA00038036"/>
    </source>
</evidence>
<keyword evidence="7 16" id="KW-0963">Cytoplasm</keyword>
<keyword evidence="11 16" id="KW-0067">ATP-binding</keyword>
<dbReference type="Pfam" id="PF03309">
    <property type="entry name" value="Pan_kinase"/>
    <property type="match status" value="1"/>
</dbReference>
<dbReference type="SUPFAM" id="SSF53067">
    <property type="entry name" value="Actin-like ATPase domain"/>
    <property type="match status" value="2"/>
</dbReference>
<evidence type="ECO:0000256" key="6">
    <source>
        <dbReference type="ARBA" id="ARBA00012102"/>
    </source>
</evidence>
<comment type="caution">
    <text evidence="17">The sequence shown here is derived from an EMBL/GenBank/DDBJ whole genome shotgun (WGS) entry which is preliminary data.</text>
</comment>
<evidence type="ECO:0000256" key="5">
    <source>
        <dbReference type="ARBA" id="ARBA00011738"/>
    </source>
</evidence>
<comment type="cofactor">
    <cofactor evidence="2">
        <name>K(+)</name>
        <dbReference type="ChEBI" id="CHEBI:29103"/>
    </cofactor>
</comment>
<comment type="pathway">
    <text evidence="4 16">Cofactor biosynthesis; coenzyme A biosynthesis; CoA from (R)-pantothenate: step 1/5.</text>
</comment>
<organism evidence="17 18">
    <name type="scientific">Marivirga atlantica</name>
    <dbReference type="NCBI Taxonomy" id="1548457"/>
    <lineage>
        <taxon>Bacteria</taxon>
        <taxon>Pseudomonadati</taxon>
        <taxon>Bacteroidota</taxon>
        <taxon>Cytophagia</taxon>
        <taxon>Cytophagales</taxon>
        <taxon>Marivirgaceae</taxon>
        <taxon>Marivirga</taxon>
    </lineage>
</organism>
<reference evidence="17" key="1">
    <citation type="submission" date="2021-01" db="EMBL/GenBank/DDBJ databases">
        <title>Marivirga sp. nov., isolated from intertidal surface sediments.</title>
        <authorList>
            <person name="Zhang M."/>
        </authorList>
    </citation>
    <scope>NUCLEOTIDE SEQUENCE</scope>
    <source>
        <strain evidence="17">SM1354</strain>
    </source>
</reference>
<comment type="subunit">
    <text evidence="5 16">Homodimer.</text>
</comment>
<evidence type="ECO:0000256" key="7">
    <source>
        <dbReference type="ARBA" id="ARBA00022490"/>
    </source>
</evidence>
<evidence type="ECO:0000256" key="4">
    <source>
        <dbReference type="ARBA" id="ARBA00005225"/>
    </source>
</evidence>
<name>A0A937DFQ5_9BACT</name>
<dbReference type="EMBL" id="JAERQG010000001">
    <property type="protein sequence ID" value="MBL0763953.1"/>
    <property type="molecule type" value="Genomic_DNA"/>
</dbReference>
<sequence>MFATIDIGNTLAKLGLFKDDELIAQFSFQNLAEMKETLTSYSIDKYIIASVNQPYEEISLQLSLNSDQAMFLDQQTNIPFINKYKSSTLGIDRIALVAGAQSKFPQKNVLVIDAGSCITYDFITDKSAYLGGAISPGAQMRFKSMHNFTARLPLLQLKNQPADEWLGNTTEASMSSGVINGIVGEMEAFIRKYQESFGPTHVLISGGDAKFFESRIKATIFAIPELLLVGLNAILRHNASY</sequence>
<dbReference type="GO" id="GO:0005737">
    <property type="term" value="C:cytoplasm"/>
    <property type="evidence" value="ECO:0007669"/>
    <property type="project" value="UniProtKB-SubCell"/>
</dbReference>
<keyword evidence="9 16" id="KW-0547">Nucleotide-binding</keyword>
<evidence type="ECO:0000313" key="17">
    <source>
        <dbReference type="EMBL" id="MBL0763953.1"/>
    </source>
</evidence>
<evidence type="ECO:0000256" key="3">
    <source>
        <dbReference type="ARBA" id="ARBA00004496"/>
    </source>
</evidence>
<dbReference type="NCBIfam" id="TIGR00671">
    <property type="entry name" value="baf"/>
    <property type="match status" value="1"/>
</dbReference>
<keyword evidence="12 16" id="KW-0630">Potassium</keyword>
<comment type="catalytic activity">
    <reaction evidence="1 16">
        <text>(R)-pantothenate + ATP = (R)-4'-phosphopantothenate + ADP + H(+)</text>
        <dbReference type="Rhea" id="RHEA:16373"/>
        <dbReference type="ChEBI" id="CHEBI:10986"/>
        <dbReference type="ChEBI" id="CHEBI:15378"/>
        <dbReference type="ChEBI" id="CHEBI:29032"/>
        <dbReference type="ChEBI" id="CHEBI:30616"/>
        <dbReference type="ChEBI" id="CHEBI:456216"/>
        <dbReference type="EC" id="2.7.1.33"/>
    </reaction>
</comment>
<feature type="active site" description="Proton acceptor" evidence="16">
    <location>
        <position position="92"/>
    </location>
</feature>
<dbReference type="CDD" id="cd24015">
    <property type="entry name" value="ASKHA_NBD_PanK-III"/>
    <property type="match status" value="1"/>
</dbReference>